<name>A0A366EBZ8_9BACI</name>
<evidence type="ECO:0000256" key="5">
    <source>
        <dbReference type="ARBA" id="ARBA00023277"/>
    </source>
</evidence>
<dbReference type="SUPFAM" id="SSF51569">
    <property type="entry name" value="Aldolase"/>
    <property type="match status" value="1"/>
</dbReference>
<evidence type="ECO:0000313" key="7">
    <source>
        <dbReference type="Proteomes" id="UP000252254"/>
    </source>
</evidence>
<comment type="caution">
    <text evidence="6">The sequence shown here is derived from an EMBL/GenBank/DDBJ whole genome shotgun (WGS) entry which is preliminary data.</text>
</comment>
<organism evidence="6 7">
    <name type="scientific">Paraliobacillus ryukyuensis</name>
    <dbReference type="NCBI Taxonomy" id="200904"/>
    <lineage>
        <taxon>Bacteria</taxon>
        <taxon>Bacillati</taxon>
        <taxon>Bacillota</taxon>
        <taxon>Bacilli</taxon>
        <taxon>Bacillales</taxon>
        <taxon>Bacillaceae</taxon>
        <taxon>Paraliobacillus</taxon>
    </lineage>
</organism>
<dbReference type="NCBIfam" id="TIGR01182">
    <property type="entry name" value="eda"/>
    <property type="match status" value="1"/>
</dbReference>
<dbReference type="EMBL" id="QNRI01000003">
    <property type="protein sequence ID" value="RBO99852.1"/>
    <property type="molecule type" value="Genomic_DNA"/>
</dbReference>
<accession>A0A366EBZ8</accession>
<evidence type="ECO:0000256" key="4">
    <source>
        <dbReference type="ARBA" id="ARBA00023239"/>
    </source>
</evidence>
<dbReference type="OrthoDB" id="9802667at2"/>
<evidence type="ECO:0000313" key="6">
    <source>
        <dbReference type="EMBL" id="RBO99852.1"/>
    </source>
</evidence>
<dbReference type="CDD" id="cd00452">
    <property type="entry name" value="KDPG_aldolase"/>
    <property type="match status" value="1"/>
</dbReference>
<dbReference type="AlphaFoldDB" id="A0A366EBZ8"/>
<comment type="pathway">
    <text evidence="1">Carbohydrate acid metabolism.</text>
</comment>
<dbReference type="InterPro" id="IPR013785">
    <property type="entry name" value="Aldolase_TIM"/>
</dbReference>
<proteinExistence type="inferred from homology"/>
<evidence type="ECO:0000256" key="1">
    <source>
        <dbReference type="ARBA" id="ARBA00004761"/>
    </source>
</evidence>
<sequence>MNRVTVLNDLEKSGVIAVVRANSVDKALKISRAIVKGGIEALEITFTIPGAEKVIIQLKDEYRDQNVIVGAGTVLDPITARAAIMAGAAYIVSPTFNKETAKICNLYQIPYIPGCLSVGEIQEALTYGTDIIKLFPGNVFGPSFIKSVKGPLPHVNIMPSGGVSLDNIKEWIDAGAVAVSVGGNLTRGAETGDYDNITELAKQYQQVYIAEKRGNEV</sequence>
<dbReference type="Proteomes" id="UP000252254">
    <property type="component" value="Unassembled WGS sequence"/>
</dbReference>
<dbReference type="GO" id="GO:0016829">
    <property type="term" value="F:lyase activity"/>
    <property type="evidence" value="ECO:0007669"/>
    <property type="project" value="UniProtKB-KW"/>
</dbReference>
<evidence type="ECO:0000256" key="3">
    <source>
        <dbReference type="ARBA" id="ARBA00011233"/>
    </source>
</evidence>
<reference evidence="6 7" key="1">
    <citation type="submission" date="2018-06" db="EMBL/GenBank/DDBJ databases">
        <title>Genomic Encyclopedia of Type Strains, Phase IV (KMG-IV): sequencing the most valuable type-strain genomes for metagenomic binning, comparative biology and taxonomic classification.</title>
        <authorList>
            <person name="Goeker M."/>
        </authorList>
    </citation>
    <scope>NUCLEOTIDE SEQUENCE [LARGE SCALE GENOMIC DNA]</scope>
    <source>
        <strain evidence="6 7">DSM 15140</strain>
    </source>
</reference>
<dbReference type="PANTHER" id="PTHR30246">
    <property type="entry name" value="2-KETO-3-DEOXY-6-PHOSPHOGLUCONATE ALDOLASE"/>
    <property type="match status" value="1"/>
</dbReference>
<dbReference type="NCBIfam" id="NF005119">
    <property type="entry name" value="PRK06552.1"/>
    <property type="match status" value="1"/>
</dbReference>
<keyword evidence="4" id="KW-0456">Lyase</keyword>
<keyword evidence="5" id="KW-0119">Carbohydrate metabolism</keyword>
<dbReference type="PANTHER" id="PTHR30246:SF1">
    <property type="entry name" value="2-DEHYDRO-3-DEOXY-6-PHOSPHOGALACTONATE ALDOLASE-RELATED"/>
    <property type="match status" value="1"/>
</dbReference>
<dbReference type="Gene3D" id="3.20.20.70">
    <property type="entry name" value="Aldolase class I"/>
    <property type="match status" value="1"/>
</dbReference>
<keyword evidence="7" id="KW-1185">Reference proteome</keyword>
<comment type="subunit">
    <text evidence="3">Homotrimer.</text>
</comment>
<evidence type="ECO:0000256" key="2">
    <source>
        <dbReference type="ARBA" id="ARBA00006906"/>
    </source>
</evidence>
<protein>
    <submittedName>
        <fullName evidence="6">2-keto-3-deoxy-phosphogluconate aldolase</fullName>
    </submittedName>
</protein>
<comment type="similarity">
    <text evidence="2">Belongs to the KHG/KDPG aldolase family.</text>
</comment>
<dbReference type="InterPro" id="IPR000887">
    <property type="entry name" value="Aldlse_KDPG_KHG"/>
</dbReference>
<gene>
    <name evidence="6" type="ORF">DES48_103179</name>
</gene>
<dbReference type="Pfam" id="PF01081">
    <property type="entry name" value="Aldolase"/>
    <property type="match status" value="1"/>
</dbReference>
<dbReference type="RefSeq" id="WP_113868008.1">
    <property type="nucleotide sequence ID" value="NZ_BAABQN010000004.1"/>
</dbReference>